<dbReference type="Gramene" id="OGLUM08G01450.1">
    <property type="protein sequence ID" value="OGLUM08G01450.1"/>
    <property type="gene ID" value="OGLUM08G01450"/>
</dbReference>
<dbReference type="GO" id="GO:0005524">
    <property type="term" value="F:ATP binding"/>
    <property type="evidence" value="ECO:0007669"/>
    <property type="project" value="UniProtKB-KW"/>
</dbReference>
<accession>A0A0E0AQ91</accession>
<dbReference type="STRING" id="40148.A0A0E0AQ91"/>
<keyword evidence="5" id="KW-0067">ATP-binding</keyword>
<dbReference type="GO" id="GO:0046872">
    <property type="term" value="F:metal ion binding"/>
    <property type="evidence" value="ECO:0007669"/>
    <property type="project" value="UniProtKB-KW"/>
</dbReference>
<dbReference type="GO" id="GO:0005663">
    <property type="term" value="C:DNA replication factor C complex"/>
    <property type="evidence" value="ECO:0007669"/>
    <property type="project" value="TreeGrafter"/>
</dbReference>
<keyword evidence="3" id="KW-0547">Nucleotide-binding</keyword>
<dbReference type="Gene3D" id="1.10.8.60">
    <property type="match status" value="1"/>
</dbReference>
<dbReference type="GO" id="GO:0006261">
    <property type="term" value="P:DNA-templated DNA replication"/>
    <property type="evidence" value="ECO:0007669"/>
    <property type="project" value="TreeGrafter"/>
</dbReference>
<keyword evidence="8" id="KW-1185">Reference proteome</keyword>
<dbReference type="Proteomes" id="UP000026961">
    <property type="component" value="Chromosome 8"/>
</dbReference>
<dbReference type="InterPro" id="IPR050238">
    <property type="entry name" value="DNA_Rep/Repair_Clamp_Loader"/>
</dbReference>
<dbReference type="GO" id="GO:0006281">
    <property type="term" value="P:DNA repair"/>
    <property type="evidence" value="ECO:0007669"/>
    <property type="project" value="TreeGrafter"/>
</dbReference>
<evidence type="ECO:0000256" key="5">
    <source>
        <dbReference type="ARBA" id="ARBA00022840"/>
    </source>
</evidence>
<dbReference type="FunFam" id="1.10.8.60:FF:000013">
    <property type="entry name" value="DNA polymerase III subunit gamma/tau"/>
    <property type="match status" value="1"/>
</dbReference>
<feature type="domain" description="AAA+ ATPase" evidence="6">
    <location>
        <begin position="182"/>
        <end position="342"/>
    </location>
</feature>
<dbReference type="InterPro" id="IPR045085">
    <property type="entry name" value="HLD_clamp_pol_III_gamma_tau"/>
</dbReference>
<dbReference type="Gene3D" id="3.40.50.300">
    <property type="entry name" value="P-loop containing nucleotide triphosphate hydrolases"/>
    <property type="match status" value="1"/>
</dbReference>
<dbReference type="PANTHER" id="PTHR11669:SF55">
    <property type="entry name" value="OS08G0120200 PROTEIN"/>
    <property type="match status" value="1"/>
</dbReference>
<dbReference type="Gramene" id="OGLUM08G01450.2">
    <property type="protein sequence ID" value="OGLUM08G01450.2"/>
    <property type="gene ID" value="OGLUM08G01450"/>
</dbReference>
<reference evidence="7" key="2">
    <citation type="submission" date="2018-05" db="EMBL/GenBank/DDBJ databases">
        <title>OgluRS3 (Oryza glumaepatula Reference Sequence Version 3).</title>
        <authorList>
            <person name="Zhang J."/>
            <person name="Kudrna D."/>
            <person name="Lee S."/>
            <person name="Talag J."/>
            <person name="Welchert J."/>
            <person name="Wing R.A."/>
        </authorList>
    </citation>
    <scope>NUCLEOTIDE SEQUENCE [LARGE SCALE GENOMIC DNA]</scope>
</reference>
<organism evidence="7">
    <name type="scientific">Oryza glumipatula</name>
    <dbReference type="NCBI Taxonomy" id="40148"/>
    <lineage>
        <taxon>Eukaryota</taxon>
        <taxon>Viridiplantae</taxon>
        <taxon>Streptophyta</taxon>
        <taxon>Embryophyta</taxon>
        <taxon>Tracheophyta</taxon>
        <taxon>Spermatophyta</taxon>
        <taxon>Magnoliopsida</taxon>
        <taxon>Liliopsida</taxon>
        <taxon>Poales</taxon>
        <taxon>Poaceae</taxon>
        <taxon>BOP clade</taxon>
        <taxon>Oryzoideae</taxon>
        <taxon>Oryzeae</taxon>
        <taxon>Oryzinae</taxon>
        <taxon>Oryza</taxon>
    </lineage>
</organism>
<dbReference type="SUPFAM" id="SSF52540">
    <property type="entry name" value="P-loop containing nucleoside triphosphate hydrolases"/>
    <property type="match status" value="1"/>
</dbReference>
<evidence type="ECO:0000259" key="6">
    <source>
        <dbReference type="SMART" id="SM00382"/>
    </source>
</evidence>
<dbReference type="InterPro" id="IPR027417">
    <property type="entry name" value="P-loop_NTPase"/>
</dbReference>
<dbReference type="Pfam" id="PF13177">
    <property type="entry name" value="DNA_pol3_delta2"/>
    <property type="match status" value="1"/>
</dbReference>
<dbReference type="NCBIfam" id="TIGR02397">
    <property type="entry name" value="dnaX_nterm"/>
    <property type="match status" value="1"/>
</dbReference>
<evidence type="ECO:0000256" key="4">
    <source>
        <dbReference type="ARBA" id="ARBA00022833"/>
    </source>
</evidence>
<dbReference type="CDD" id="cd18137">
    <property type="entry name" value="HLD_clamp_pol_III_gamma_tau"/>
    <property type="match status" value="1"/>
</dbReference>
<evidence type="ECO:0000256" key="1">
    <source>
        <dbReference type="ARBA" id="ARBA00006360"/>
    </source>
</evidence>
<dbReference type="PANTHER" id="PTHR11669">
    <property type="entry name" value="REPLICATION FACTOR C / DNA POLYMERASE III GAMMA-TAU SUBUNIT"/>
    <property type="match status" value="1"/>
</dbReference>
<name>A0A0E0AQ91_9ORYZ</name>
<evidence type="ECO:0000313" key="8">
    <source>
        <dbReference type="Proteomes" id="UP000026961"/>
    </source>
</evidence>
<dbReference type="InterPro" id="IPR003593">
    <property type="entry name" value="AAA+_ATPase"/>
</dbReference>
<comment type="similarity">
    <text evidence="1">Belongs to the DnaX/STICHEL family.</text>
</comment>
<dbReference type="GO" id="GO:0009360">
    <property type="term" value="C:DNA polymerase III complex"/>
    <property type="evidence" value="ECO:0007669"/>
    <property type="project" value="InterPro"/>
</dbReference>
<dbReference type="Pfam" id="PF22608">
    <property type="entry name" value="DNAX_ATPase_lid"/>
    <property type="match status" value="1"/>
</dbReference>
<keyword evidence="4" id="KW-0862">Zinc</keyword>
<proteinExistence type="inferred from homology"/>
<dbReference type="GO" id="GO:0003689">
    <property type="term" value="F:DNA clamp loader activity"/>
    <property type="evidence" value="ECO:0007669"/>
    <property type="project" value="TreeGrafter"/>
</dbReference>
<evidence type="ECO:0000256" key="3">
    <source>
        <dbReference type="ARBA" id="ARBA00022741"/>
    </source>
</evidence>
<keyword evidence="2" id="KW-0479">Metal-binding</keyword>
<dbReference type="EnsemblPlants" id="OGLUM08G01450.2">
    <property type="protein sequence ID" value="OGLUM08G01450.2"/>
    <property type="gene ID" value="OGLUM08G01450"/>
</dbReference>
<dbReference type="SMART" id="SM00382">
    <property type="entry name" value="AAA"/>
    <property type="match status" value="1"/>
</dbReference>
<reference evidence="7" key="1">
    <citation type="submission" date="2015-04" db="UniProtKB">
        <authorList>
            <consortium name="EnsemblPlants"/>
        </authorList>
    </citation>
    <scope>IDENTIFICATION</scope>
</reference>
<dbReference type="GO" id="GO:0003887">
    <property type="term" value="F:DNA-directed DNA polymerase activity"/>
    <property type="evidence" value="ECO:0007669"/>
    <property type="project" value="InterPro"/>
</dbReference>
<dbReference type="Pfam" id="PF23007">
    <property type="entry name" value="DnaA_N-like_STI"/>
    <property type="match status" value="1"/>
</dbReference>
<evidence type="ECO:0000256" key="2">
    <source>
        <dbReference type="ARBA" id="ARBA00022723"/>
    </source>
</evidence>
<dbReference type="HOGENOM" id="CLU_009072_2_0_1"/>
<dbReference type="eggNOG" id="KOG0989">
    <property type="taxonomic scope" value="Eukaryota"/>
</dbReference>
<dbReference type="InterPro" id="IPR012763">
    <property type="entry name" value="DNA_pol_III_sug/sutau_N"/>
</dbReference>
<sequence>MIEGRRHSVDIPISRALLAVMRSRSLRDPETNSLAKFSAKKTIWEGCSLEEDDLEGSNYGRHSFSYNMYDHLQRRREEFGDSARSGRLVNSPINIIKANARVKAALHNQTCSSVISGMSRATKDRASSLMIEGEQLGRREGATFQESARSLLQKYRPKAFSELAGQNVVAQSLSSAVLKGKLAPIYLFHGPHGIGKTSAARIFAASLNCHSSGGNQPCGHCEECMAIFSGNSSSVIEIDASKLDCKSRVAALLRNACEVPASSHFKVLIVDDCQHMDKEGWYSVYSSLEGIPDSSIFVMITSDIDKLPSNSVGWCQSYRFCKVDEAEIALRLSRICINEGMEFEAEALELIARKANGSIRDAVQMLDQLTLLGKRISKSVTYDLIGDVSDEELLDLLNLAFSSDAATIVRRARELLSSKVDPLQLLAQLANLIMDILAGRHQSDSQEVRKVTDDGAAILKDESLDTSSHLCYQNKIGCLDMNLGDPDVLETIWIKALENCTSKPLHSLLRKDGKLSSLYTTQGVAVAELQFCHPEDVPTTESFWNPFVVSLQNLLKCNVDIRINLSPISTSNRVVSKNSSVSLVMQSREDQETEDPVAAGCRTVASSRKECPSPLAVQPKEKPSHILGCLHATDGDAVDTESRILSYQKISVIPEASTPGNGSFKAGGHTPKVDEARARRGCFSKLLQRRAGAPYQNGALPRRGLFKCCFCKIRPDCKTKVEETDGFQGHSKN</sequence>
<dbReference type="EnsemblPlants" id="OGLUM08G01450.1">
    <property type="protein sequence ID" value="OGLUM08G01450.1"/>
    <property type="gene ID" value="OGLUM08G01450"/>
</dbReference>
<dbReference type="InterPro" id="IPR054506">
    <property type="entry name" value="DnaA_N-like_STI"/>
</dbReference>
<evidence type="ECO:0000313" key="7">
    <source>
        <dbReference type="EnsemblPlants" id="OGLUM08G01450.2"/>
    </source>
</evidence>
<protein>
    <recommendedName>
        <fullName evidence="6">AAA+ ATPase domain-containing protein</fullName>
    </recommendedName>
</protein>
<dbReference type="AlphaFoldDB" id="A0A0E0AQ91"/>